<evidence type="ECO:0000259" key="8">
    <source>
        <dbReference type="Pfam" id="PF00150"/>
    </source>
</evidence>
<keyword evidence="2" id="KW-0378">Hydrolase</keyword>
<keyword evidence="3" id="KW-0136">Cellulose degradation</keyword>
<dbReference type="HOGENOM" id="CLU_377608_0_0_9"/>
<evidence type="ECO:0000256" key="7">
    <source>
        <dbReference type="SAM" id="MobiDB-lite"/>
    </source>
</evidence>
<feature type="region of interest" description="Disordered" evidence="7">
    <location>
        <begin position="47"/>
        <end position="94"/>
    </location>
</feature>
<keyword evidence="6" id="KW-0624">Polysaccharide degradation</keyword>
<dbReference type="PANTHER" id="PTHR31297:SF41">
    <property type="entry name" value="ENDOGLUCANASE, PUTATIVE (AFU_ORTHOLOGUE AFUA_5G01830)-RELATED"/>
    <property type="match status" value="1"/>
</dbReference>
<proteinExistence type="inferred from homology"/>
<dbReference type="InterPro" id="IPR050386">
    <property type="entry name" value="Glycosyl_hydrolase_5"/>
</dbReference>
<accession>U2LZH0</accession>
<dbReference type="InterPro" id="IPR017853">
    <property type="entry name" value="GH"/>
</dbReference>
<dbReference type="GO" id="GO:0008422">
    <property type="term" value="F:beta-glucosidase activity"/>
    <property type="evidence" value="ECO:0007669"/>
    <property type="project" value="TreeGrafter"/>
</dbReference>
<dbReference type="eggNOG" id="COG2730">
    <property type="taxonomic scope" value="Bacteria"/>
</dbReference>
<feature type="domain" description="DUF5620" evidence="9">
    <location>
        <begin position="252"/>
        <end position="361"/>
    </location>
</feature>
<evidence type="ECO:0000313" key="10">
    <source>
        <dbReference type="EMBL" id="ERJ92483.1"/>
    </source>
</evidence>
<feature type="domain" description="DUF5620" evidence="9">
    <location>
        <begin position="113"/>
        <end position="226"/>
    </location>
</feature>
<feature type="compositionally biased region" description="Basic and acidic residues" evidence="7">
    <location>
        <begin position="373"/>
        <end position="382"/>
    </location>
</feature>
<evidence type="ECO:0000256" key="5">
    <source>
        <dbReference type="ARBA" id="ARBA00023295"/>
    </source>
</evidence>
<evidence type="ECO:0000259" key="9">
    <source>
        <dbReference type="Pfam" id="PF18522"/>
    </source>
</evidence>
<dbReference type="STRING" id="411473.RUMCAL_02387"/>
<dbReference type="AlphaFoldDB" id="U2LZH0"/>
<name>U2LZH0_9FIRM</name>
<evidence type="ECO:0000256" key="2">
    <source>
        <dbReference type="ARBA" id="ARBA00022801"/>
    </source>
</evidence>
<dbReference type="Pfam" id="PF00150">
    <property type="entry name" value="Cellulase"/>
    <property type="match status" value="1"/>
</dbReference>
<dbReference type="GO" id="GO:0030245">
    <property type="term" value="P:cellulose catabolic process"/>
    <property type="evidence" value="ECO:0007669"/>
    <property type="project" value="UniProtKB-KW"/>
</dbReference>
<dbReference type="GO" id="GO:0005576">
    <property type="term" value="C:extracellular region"/>
    <property type="evidence" value="ECO:0007669"/>
    <property type="project" value="TreeGrafter"/>
</dbReference>
<dbReference type="InterPro" id="IPR040753">
    <property type="entry name" value="DUF5620"/>
</dbReference>
<dbReference type="Gene3D" id="3.20.20.80">
    <property type="entry name" value="Glycosidases"/>
    <property type="match status" value="1"/>
</dbReference>
<dbReference type="GO" id="GO:0009986">
    <property type="term" value="C:cell surface"/>
    <property type="evidence" value="ECO:0007669"/>
    <property type="project" value="TreeGrafter"/>
</dbReference>
<reference evidence="10 11" key="1">
    <citation type="submission" date="2013-07" db="EMBL/GenBank/DDBJ databases">
        <authorList>
            <person name="Weinstock G."/>
            <person name="Sodergren E."/>
            <person name="Wylie T."/>
            <person name="Fulton L."/>
            <person name="Fulton R."/>
            <person name="Fronick C."/>
            <person name="O'Laughlin M."/>
            <person name="Godfrey J."/>
            <person name="Miner T."/>
            <person name="Herter B."/>
            <person name="Appelbaum E."/>
            <person name="Cordes M."/>
            <person name="Lek S."/>
            <person name="Wollam A."/>
            <person name="Pepin K.H."/>
            <person name="Palsikar V.B."/>
            <person name="Mitreva M."/>
            <person name="Wilson R.K."/>
        </authorList>
    </citation>
    <scope>NUCLEOTIDE SEQUENCE [LARGE SCALE GENOMIC DNA]</scope>
    <source>
        <strain evidence="10 11">ATCC 27760</strain>
    </source>
</reference>
<dbReference type="Pfam" id="PF18522">
    <property type="entry name" value="DUF5620"/>
    <property type="match status" value="2"/>
</dbReference>
<feature type="compositionally biased region" description="Polar residues" evidence="7">
    <location>
        <begin position="85"/>
        <end position="94"/>
    </location>
</feature>
<evidence type="ECO:0000256" key="4">
    <source>
        <dbReference type="ARBA" id="ARBA00023277"/>
    </source>
</evidence>
<feature type="compositionally biased region" description="Low complexity" evidence="7">
    <location>
        <begin position="51"/>
        <end position="63"/>
    </location>
</feature>
<comment type="similarity">
    <text evidence="1">Belongs to the glycosyl hydrolase 5 (cellulase A) family.</text>
</comment>
<feature type="compositionally biased region" description="Low complexity" evidence="7">
    <location>
        <begin position="71"/>
        <end position="84"/>
    </location>
</feature>
<feature type="region of interest" description="Disordered" evidence="7">
    <location>
        <begin position="365"/>
        <end position="398"/>
    </location>
</feature>
<keyword evidence="4" id="KW-0119">Carbohydrate metabolism</keyword>
<dbReference type="PATRIC" id="fig|411473.3.peg.1986"/>
<dbReference type="SUPFAM" id="SSF51445">
    <property type="entry name" value="(Trans)glycosidases"/>
    <property type="match status" value="1"/>
</dbReference>
<sequence length="734" mass="80121">MERQTADAEILLASVVFLERNNYMRSWKKLTALLLAGVLAGSAFTGCGKQSSDSSQPESSAAEESSEKETTTAAEETTTAETTTVHVSPTETVSTTLGTELTDINAMLDKGSDTTNNYKAKLDNFIQEGDVVQSFTFIVYSADGSSSLGDFKGGYGVSVKDGCASATDAGWYQAADFEQSQNSAYAEFTWNVPAEIQTEIDPSGEVLFGHWWSNVQQVKLSSIVCTYTRTKEVPVDGTNSASPAATLSFNDEAAKTAKIALSDLIGAEDTLQTVTFDISSTGALGKFTGAFGVSVDKNADCATDAGWYQTKNVCVFTDSSSLSLTWIVPDDVKESIDPSGDVMLGYWWSDQPSITLNNISVRYSNSTGTTTKTEPKSDESSKGGEVAAVSGETPTAEQVNAMTSKQIVENIKVGWNLGNSLDSYNTSSSDTETGWGNPKTTQQMIDTVKAAGFNAIRVPVTWSEHMSADGTIDAAWMNRVKEVVDYAYNDGLYVIVNVHHDDYTWLTPSSEKLESDKSTLTNIWKQICATFQNYDHRLIFEGMNEPRMIGSAEEWTGGTQESYDVINALYQAFVDTVRSSGGSNKDRTLVVSTYAQSVEKNAVGGLVVPKDDHVIVSLHIYAPWNFCGPDDTRADWGNDADKQELDTMFQYLDDTFVSKGIPVIIDETGCVNKNENTSARVAWFSYYLSTAKKHGIKCFIWDNNETKNGFGLLNRKDCTWYYPEIIEAIQNATK</sequence>
<organism evidence="10 11">
    <name type="scientific">Ruminococcus callidus ATCC 27760</name>
    <dbReference type="NCBI Taxonomy" id="411473"/>
    <lineage>
        <taxon>Bacteria</taxon>
        <taxon>Bacillati</taxon>
        <taxon>Bacillota</taxon>
        <taxon>Clostridia</taxon>
        <taxon>Eubacteriales</taxon>
        <taxon>Oscillospiraceae</taxon>
        <taxon>Ruminococcus</taxon>
    </lineage>
</organism>
<dbReference type="Proteomes" id="UP000016662">
    <property type="component" value="Unassembled WGS sequence"/>
</dbReference>
<keyword evidence="11" id="KW-1185">Reference proteome</keyword>
<dbReference type="EMBL" id="AWVF01000293">
    <property type="protein sequence ID" value="ERJ92483.1"/>
    <property type="molecule type" value="Genomic_DNA"/>
</dbReference>
<comment type="caution">
    <text evidence="10">The sequence shown here is derived from an EMBL/GenBank/DDBJ whole genome shotgun (WGS) entry which is preliminary data.</text>
</comment>
<evidence type="ECO:0000313" key="11">
    <source>
        <dbReference type="Proteomes" id="UP000016662"/>
    </source>
</evidence>
<evidence type="ECO:0000256" key="6">
    <source>
        <dbReference type="ARBA" id="ARBA00023326"/>
    </source>
</evidence>
<feature type="domain" description="Glycoside hydrolase family 5" evidence="8">
    <location>
        <begin position="425"/>
        <end position="705"/>
    </location>
</feature>
<dbReference type="InterPro" id="IPR018087">
    <property type="entry name" value="Glyco_hydro_5_CS"/>
</dbReference>
<gene>
    <name evidence="10" type="ORF">RUMCAL_02387</name>
</gene>
<dbReference type="PROSITE" id="PS00659">
    <property type="entry name" value="GLYCOSYL_HYDROL_F5"/>
    <property type="match status" value="1"/>
</dbReference>
<protein>
    <submittedName>
        <fullName evidence="10">Cellulase</fullName>
    </submittedName>
</protein>
<dbReference type="PANTHER" id="PTHR31297">
    <property type="entry name" value="GLUCAN ENDO-1,6-BETA-GLUCOSIDASE B"/>
    <property type="match status" value="1"/>
</dbReference>
<evidence type="ECO:0000256" key="3">
    <source>
        <dbReference type="ARBA" id="ARBA00023001"/>
    </source>
</evidence>
<dbReference type="OrthoDB" id="9800955at2"/>
<keyword evidence="5" id="KW-0326">Glycosidase</keyword>
<evidence type="ECO:0000256" key="1">
    <source>
        <dbReference type="ARBA" id="ARBA00005641"/>
    </source>
</evidence>
<dbReference type="InterPro" id="IPR001547">
    <property type="entry name" value="Glyco_hydro_5"/>
</dbReference>